<evidence type="ECO:0000313" key="2">
    <source>
        <dbReference type="Proteomes" id="UP000295807"/>
    </source>
</evidence>
<name>A0A4R3KKC3_9SPHI</name>
<organism evidence="1 2">
    <name type="scientific">Anseongella ginsenosidimutans</name>
    <dbReference type="NCBI Taxonomy" id="496056"/>
    <lineage>
        <taxon>Bacteria</taxon>
        <taxon>Pseudomonadati</taxon>
        <taxon>Bacteroidota</taxon>
        <taxon>Sphingobacteriia</taxon>
        <taxon>Sphingobacteriales</taxon>
        <taxon>Sphingobacteriaceae</taxon>
        <taxon>Anseongella</taxon>
    </lineage>
</organism>
<dbReference type="Proteomes" id="UP000295807">
    <property type="component" value="Unassembled WGS sequence"/>
</dbReference>
<comment type="caution">
    <text evidence="1">The sequence shown here is derived from an EMBL/GenBank/DDBJ whole genome shotgun (WGS) entry which is preliminary data.</text>
</comment>
<keyword evidence="2" id="KW-1185">Reference proteome</keyword>
<protein>
    <submittedName>
        <fullName evidence="1">Uncharacterized protein</fullName>
    </submittedName>
</protein>
<gene>
    <name evidence="1" type="ORF">EDD80_1249</name>
</gene>
<sequence length="335" mass="39925">MAKSRRSGLMETTRIPLKDKRYMEKDLLNDPDLFWKNFRLGTELQISDSFIYNSIFVLENMESLYYEHECFEFLYHISVGVERLQKIALILIEHDGTASVEDFEKSLITHSHLELWRRIKEKREVKTSKQLNRFLALLDKFYKSTRYDRYNLSSVYRPPQDKGQLTEFISEELGIKIQNEAFFPTPNSDRIKNLFARVIGKLVDQLYQIVRQEAGRLNIYTYEIAHNSKAYKIFIAKEFTFEKEKLMQREVCAFLLKSEFSGEFGEYINSLEPLEFEQLGSNKYFESIFNIHKDRDAIDEMIYLYEETETEPERVQQFMALGSDINFDELDDYED</sequence>
<evidence type="ECO:0000313" key="1">
    <source>
        <dbReference type="EMBL" id="TCS83952.1"/>
    </source>
</evidence>
<dbReference type="EMBL" id="SMAD01000024">
    <property type="protein sequence ID" value="TCS83952.1"/>
    <property type="molecule type" value="Genomic_DNA"/>
</dbReference>
<accession>A0A4R3KKC3</accession>
<reference evidence="1 2" key="1">
    <citation type="submission" date="2019-03" db="EMBL/GenBank/DDBJ databases">
        <title>Genomic Encyclopedia of Type Strains, Phase IV (KMG-IV): sequencing the most valuable type-strain genomes for metagenomic binning, comparative biology and taxonomic classification.</title>
        <authorList>
            <person name="Goeker M."/>
        </authorList>
    </citation>
    <scope>NUCLEOTIDE SEQUENCE [LARGE SCALE GENOMIC DNA]</scope>
    <source>
        <strain evidence="1 2">DSM 21100</strain>
    </source>
</reference>
<dbReference type="AlphaFoldDB" id="A0A4R3KKC3"/>
<proteinExistence type="predicted"/>